<keyword evidence="7" id="KW-0479">Metal-binding</keyword>
<dbReference type="FunFam" id="1.50.10.10:FF:000037">
    <property type="entry name" value="alpha-1,2-Mannosidase"/>
    <property type="match status" value="1"/>
</dbReference>
<dbReference type="GO" id="GO:0005975">
    <property type="term" value="P:carbohydrate metabolic process"/>
    <property type="evidence" value="ECO:0007669"/>
    <property type="project" value="InterPro"/>
</dbReference>
<dbReference type="GO" id="GO:0004571">
    <property type="term" value="F:mannosyl-oligosaccharide 1,2-alpha-mannosidase activity"/>
    <property type="evidence" value="ECO:0007669"/>
    <property type="project" value="InterPro"/>
</dbReference>
<dbReference type="GO" id="GO:0005783">
    <property type="term" value="C:endoplasmic reticulum"/>
    <property type="evidence" value="ECO:0007669"/>
    <property type="project" value="TreeGrafter"/>
</dbReference>
<dbReference type="EMBL" id="DS268113">
    <property type="protein sequence ID" value="KMM71953.1"/>
    <property type="molecule type" value="Genomic_DNA"/>
</dbReference>
<evidence type="ECO:0000256" key="5">
    <source>
        <dbReference type="ARBA" id="ARBA00023157"/>
    </source>
</evidence>
<dbReference type="InterPro" id="IPR001382">
    <property type="entry name" value="Glyco_hydro_47"/>
</dbReference>
<keyword evidence="5 8" id="KW-1015">Disulfide bond</keyword>
<keyword evidence="7" id="KW-0106">Calcium</keyword>
<reference evidence="11 12" key="1">
    <citation type="submission" date="2007-06" db="EMBL/GenBank/DDBJ databases">
        <title>The Genome Sequence of Coccidioides posadasii RMSCC_3488.</title>
        <authorList>
            <consortium name="Coccidioides Genome Resources Consortium"/>
            <consortium name="The Broad Institute Genome Sequencing Platform"/>
            <person name="Henn M.R."/>
            <person name="Sykes S."/>
            <person name="Young S."/>
            <person name="Jaffe D."/>
            <person name="Berlin A."/>
            <person name="Alvarez P."/>
            <person name="Butler J."/>
            <person name="Gnerre S."/>
            <person name="Grabherr M."/>
            <person name="Mauceli E."/>
            <person name="Brockman W."/>
            <person name="Kodira C."/>
            <person name="Alvarado L."/>
            <person name="Zeng Q."/>
            <person name="Crawford M."/>
            <person name="Antoine C."/>
            <person name="Devon K."/>
            <person name="Galgiani J."/>
            <person name="Orsborn K."/>
            <person name="Lewis M.L."/>
            <person name="Nusbaum C."/>
            <person name="Galagan J."/>
            <person name="Birren B."/>
        </authorList>
    </citation>
    <scope>NUCLEOTIDE SEQUENCE [LARGE SCALE GENOMIC DNA]</scope>
    <source>
        <strain evidence="11 12">RMSCC 3488</strain>
    </source>
</reference>
<evidence type="ECO:0000256" key="2">
    <source>
        <dbReference type="ARBA" id="ARBA00004922"/>
    </source>
</evidence>
<reference evidence="12" key="2">
    <citation type="journal article" date="2009" name="Genome Res.">
        <title>Comparative genomic analyses of the human fungal pathogens Coccidioides and their relatives.</title>
        <authorList>
            <person name="Sharpton T.J."/>
            <person name="Stajich J.E."/>
            <person name="Rounsley S.D."/>
            <person name="Gardner M.J."/>
            <person name="Wortman J.R."/>
            <person name="Jordar V.S."/>
            <person name="Maiti R."/>
            <person name="Kodira C.D."/>
            <person name="Neafsey D.E."/>
            <person name="Zeng Q."/>
            <person name="Hung C.-Y."/>
            <person name="McMahan C."/>
            <person name="Muszewska A."/>
            <person name="Grynberg M."/>
            <person name="Mandel M.A."/>
            <person name="Kellner E.M."/>
            <person name="Barker B.M."/>
            <person name="Galgiani J.N."/>
            <person name="Orbach M.J."/>
            <person name="Kirkland T.N."/>
            <person name="Cole G.T."/>
            <person name="Henn M.R."/>
            <person name="Birren B.W."/>
            <person name="Taylor J.W."/>
        </authorList>
    </citation>
    <scope>NUCLEOTIDE SEQUENCE [LARGE SCALE GENOMIC DNA]</scope>
    <source>
        <strain evidence="12">RMSCC 3488</strain>
    </source>
</reference>
<name>A0A0J6FNI0_COCPO</name>
<dbReference type="PANTHER" id="PTHR11742:SF49">
    <property type="entry name" value="ALPHA-1,2-MANNOSIDASE"/>
    <property type="match status" value="1"/>
</dbReference>
<evidence type="ECO:0000256" key="7">
    <source>
        <dbReference type="PIRSR" id="PIRSR601382-2"/>
    </source>
</evidence>
<feature type="active site" description="Proton donor" evidence="6">
    <location>
        <position position="449"/>
    </location>
</feature>
<sequence>MPFLRFSRRKIIVALLTSCLLFLWSTQTALHKHTVFLPNANEKPVVVDDEPRRNSFSESNNDQTIWARVPQRHPVRSMIPIPSPVPSSIPKIQHKFGEESSEARRVRTGRLDAVKGNFTHAWRGYKTRAWMSDEVKPISGEAHNPFGGWAATLVDALDTLWIIGLHDEFEEAVQAIAKVNFSRCALEEYSVFETTIRYLGGLLSAYDLSGEKYPSLLTKAIELGQMLYVAFDTPNRIPITHPNFIAAAKGAAQKPQDSALAAELGSLTLEFTRLSQLTNDPRYFDAAQRLMDIFEEHQSQTRIPGLWPVVINTRKLDFTRYGGFTIGGMADSLYEYLPKQHILLGGATKQYRKLYQNAMAAIKRHILYRPMTKGGEDILLPGNVWADGNIPLSELKADGEAQHLGCFAGGMVAIGAKIFNNPEEVDIARKLANGCVWAYETANQGIMPEIMHTVPCEDRDNCPWNETKWHEAVNRAYPFGNVPAEQKIRAKNLPPGVTKIGDARYILRPEAIESVFVLYRVTGDPSFLEKAWKMFNAIVENTITDIAHAALDDCTLPDPPKADRMESFWLAETLKYFYLIFAEPDVVSLDEYVLNTEAHPLKRSV</sequence>
<keyword evidence="9" id="KW-0326">Glycosidase</keyword>
<dbReference type="AlphaFoldDB" id="A0A0J6FNI0"/>
<protein>
    <recommendedName>
        <fullName evidence="9">alpha-1,2-Mannosidase</fullName>
        <ecNumber evidence="9">3.2.1.-</ecNumber>
    </recommendedName>
</protein>
<dbReference type="OrthoDB" id="8118055at2759"/>
<accession>A0A0J6FNI0</accession>
<reference evidence="12" key="3">
    <citation type="journal article" date="2010" name="Genome Res.">
        <title>Population genomic sequencing of Coccidioides fungi reveals recent hybridization and transposon control.</title>
        <authorList>
            <person name="Neafsey D.E."/>
            <person name="Barker B.M."/>
            <person name="Sharpton T.J."/>
            <person name="Stajich J.E."/>
            <person name="Park D.J."/>
            <person name="Whiston E."/>
            <person name="Hung C.-Y."/>
            <person name="McMahan C."/>
            <person name="White J."/>
            <person name="Sykes S."/>
            <person name="Heiman D."/>
            <person name="Young S."/>
            <person name="Zeng Q."/>
            <person name="Abouelleil A."/>
            <person name="Aftuck L."/>
            <person name="Bessette D."/>
            <person name="Brown A."/>
            <person name="FitzGerald M."/>
            <person name="Lui A."/>
            <person name="Macdonald J.P."/>
            <person name="Priest M."/>
            <person name="Orbach M.J."/>
            <person name="Galgiani J.N."/>
            <person name="Kirkland T.N."/>
            <person name="Cole G.T."/>
            <person name="Birren B.W."/>
            <person name="Henn M.R."/>
            <person name="Taylor J.W."/>
            <person name="Rounsley S.D."/>
        </authorList>
    </citation>
    <scope>NUCLEOTIDE SEQUENCE [LARGE SCALE GENOMIC DNA]</scope>
    <source>
        <strain evidence="12">RMSCC 3488</strain>
    </source>
</reference>
<dbReference type="Proteomes" id="UP000054567">
    <property type="component" value="Unassembled WGS sequence"/>
</dbReference>
<dbReference type="GO" id="GO:0036503">
    <property type="term" value="P:ERAD pathway"/>
    <property type="evidence" value="ECO:0007669"/>
    <property type="project" value="UniProtKB-ARBA"/>
</dbReference>
<evidence type="ECO:0000256" key="8">
    <source>
        <dbReference type="PIRSR" id="PIRSR601382-3"/>
    </source>
</evidence>
<dbReference type="GO" id="GO:0016020">
    <property type="term" value="C:membrane"/>
    <property type="evidence" value="ECO:0007669"/>
    <property type="project" value="InterPro"/>
</dbReference>
<evidence type="ECO:0000313" key="12">
    <source>
        <dbReference type="Proteomes" id="UP000054567"/>
    </source>
</evidence>
<evidence type="ECO:0000256" key="4">
    <source>
        <dbReference type="ARBA" id="ARBA00022801"/>
    </source>
</evidence>
<proteinExistence type="inferred from homology"/>
<feature type="active site" description="Proton donor" evidence="6">
    <location>
        <position position="193"/>
    </location>
</feature>
<evidence type="ECO:0000256" key="10">
    <source>
        <dbReference type="SAM" id="SignalP"/>
    </source>
</evidence>
<evidence type="ECO:0000256" key="3">
    <source>
        <dbReference type="ARBA" id="ARBA00007658"/>
    </source>
</evidence>
<feature type="disulfide bond" evidence="8">
    <location>
        <begin position="406"/>
        <end position="435"/>
    </location>
</feature>
<dbReference type="InterPro" id="IPR036026">
    <property type="entry name" value="Seven-hairpin_glycosidases"/>
</dbReference>
<feature type="active site" evidence="6">
    <location>
        <position position="510"/>
    </location>
</feature>
<organism evidence="11 12">
    <name type="scientific">Coccidioides posadasii RMSCC 3488</name>
    <dbReference type="NCBI Taxonomy" id="454284"/>
    <lineage>
        <taxon>Eukaryota</taxon>
        <taxon>Fungi</taxon>
        <taxon>Dikarya</taxon>
        <taxon>Ascomycota</taxon>
        <taxon>Pezizomycotina</taxon>
        <taxon>Eurotiomycetes</taxon>
        <taxon>Eurotiomycetidae</taxon>
        <taxon>Onygenales</taxon>
        <taxon>Onygenaceae</taxon>
        <taxon>Coccidioides</taxon>
    </lineage>
</organism>
<evidence type="ECO:0000313" key="11">
    <source>
        <dbReference type="EMBL" id="KMM71953.1"/>
    </source>
</evidence>
<evidence type="ECO:0000256" key="6">
    <source>
        <dbReference type="PIRSR" id="PIRSR601382-1"/>
    </source>
</evidence>
<dbReference type="SUPFAM" id="SSF48225">
    <property type="entry name" value="Seven-hairpin glycosidases"/>
    <property type="match status" value="1"/>
</dbReference>
<dbReference type="Gene3D" id="1.50.10.10">
    <property type="match status" value="1"/>
</dbReference>
<comment type="similarity">
    <text evidence="3 9">Belongs to the glycosyl hydrolase 47 family.</text>
</comment>
<evidence type="ECO:0000256" key="9">
    <source>
        <dbReference type="RuleBase" id="RU361193"/>
    </source>
</evidence>
<dbReference type="InterPro" id="IPR050749">
    <property type="entry name" value="Glycosyl_Hydrolase_47"/>
</dbReference>
<dbReference type="PRINTS" id="PR00747">
    <property type="entry name" value="GLYHDRLASE47"/>
</dbReference>
<dbReference type="InterPro" id="IPR012341">
    <property type="entry name" value="6hp_glycosidase-like_sf"/>
</dbReference>
<comment type="pathway">
    <text evidence="2">Protein modification; protein glycosylation.</text>
</comment>
<dbReference type="GO" id="GO:0005509">
    <property type="term" value="F:calcium ion binding"/>
    <property type="evidence" value="ECO:0007669"/>
    <property type="project" value="InterPro"/>
</dbReference>
<dbReference type="UniPathway" id="UPA00378"/>
<feature type="chain" id="PRO_5005271488" description="alpha-1,2-Mannosidase" evidence="10">
    <location>
        <begin position="32"/>
        <end position="605"/>
    </location>
</feature>
<keyword evidence="10" id="KW-0732">Signal</keyword>
<feature type="signal peptide" evidence="10">
    <location>
        <begin position="1"/>
        <end position="31"/>
    </location>
</feature>
<feature type="active site" evidence="6">
    <location>
        <position position="331"/>
    </location>
</feature>
<keyword evidence="4 9" id="KW-0378">Hydrolase</keyword>
<gene>
    <name evidence="11" type="ORF">CPAG_08253</name>
</gene>
<comment type="cofactor">
    <cofactor evidence="1 7">
        <name>Ca(2+)</name>
        <dbReference type="ChEBI" id="CHEBI:29108"/>
    </cofactor>
</comment>
<feature type="binding site" evidence="7">
    <location>
        <position position="596"/>
    </location>
    <ligand>
        <name>Ca(2+)</name>
        <dbReference type="ChEBI" id="CHEBI:29108"/>
    </ligand>
</feature>
<dbReference type="PANTHER" id="PTHR11742">
    <property type="entry name" value="MANNOSYL-OLIGOSACCHARIDE ALPHA-1,2-MANNOSIDASE-RELATED"/>
    <property type="match status" value="1"/>
</dbReference>
<dbReference type="Pfam" id="PF01532">
    <property type="entry name" value="Glyco_hydro_47"/>
    <property type="match status" value="1"/>
</dbReference>
<dbReference type="EC" id="3.2.1.-" evidence="9"/>
<dbReference type="VEuPathDB" id="FungiDB:CPAG_08253"/>
<evidence type="ECO:0000256" key="1">
    <source>
        <dbReference type="ARBA" id="ARBA00001913"/>
    </source>
</evidence>